<dbReference type="RefSeq" id="WP_332902335.1">
    <property type="nucleotide sequence ID" value="NZ_JBAGLP010000118.1"/>
</dbReference>
<protein>
    <submittedName>
        <fullName evidence="4">Chemotaxis protein MotB</fullName>
    </submittedName>
</protein>
<comment type="caution">
    <text evidence="4">The sequence shown here is derived from an EMBL/GenBank/DDBJ whole genome shotgun (WGS) entry which is preliminary data.</text>
</comment>
<sequence length="277" mass="30593">MRRSSRRWSARDSEDSSHWISFSDLMSALLLVFLLAVVLLILTLTTKQQELIAQEAEAERAEAVFANQRDLLETQVATLSEREEIRSRLVREIAAELHERGIEVTISEDASVLHIPTSALGFASGSYEIRPAHEDVALTIGRVMSATVREDARFEALDTVFVEGHTDSQAFSGLEGTGNWGLSTFRAISLWRLWGDRLTTTERLDNLLREDGRPVFSVSGYADTRPVEAEQSTDVQKAANRRIDIRFTVKGPTAEELATIVEDSLDGSAAEAAGADS</sequence>
<dbReference type="InterPro" id="IPR050330">
    <property type="entry name" value="Bact_OuterMem_StrucFunc"/>
</dbReference>
<keyword evidence="2" id="KW-1133">Transmembrane helix</keyword>
<dbReference type="InterPro" id="IPR006665">
    <property type="entry name" value="OmpA-like"/>
</dbReference>
<reference evidence="4" key="2">
    <citation type="submission" date="2024-02" db="EMBL/GenBank/DDBJ databases">
        <authorList>
            <person name="Prathaban M."/>
            <person name="Mythili R."/>
            <person name="Sharmila Devi N."/>
            <person name="Sobanaa M."/>
            <person name="Prathiviraj R."/>
            <person name="Selvin J."/>
        </authorList>
    </citation>
    <scope>NUCLEOTIDE SEQUENCE</scope>
    <source>
        <strain evidence="4">MP1014</strain>
    </source>
</reference>
<accession>A0ABU7Z8J9</accession>
<dbReference type="PROSITE" id="PS51123">
    <property type="entry name" value="OMPA_2"/>
    <property type="match status" value="1"/>
</dbReference>
<dbReference type="Proteomes" id="UP001310387">
    <property type="component" value="Unassembled WGS sequence"/>
</dbReference>
<evidence type="ECO:0000313" key="5">
    <source>
        <dbReference type="Proteomes" id="UP001310387"/>
    </source>
</evidence>
<evidence type="ECO:0000259" key="3">
    <source>
        <dbReference type="PROSITE" id="PS51123"/>
    </source>
</evidence>
<dbReference type="InterPro" id="IPR036737">
    <property type="entry name" value="OmpA-like_sf"/>
</dbReference>
<feature type="domain" description="OmpA-like" evidence="3">
    <location>
        <begin position="109"/>
        <end position="251"/>
    </location>
</feature>
<organism evidence="4 5">
    <name type="scientific">Isoptericola haloaureus</name>
    <dbReference type="NCBI Taxonomy" id="1542902"/>
    <lineage>
        <taxon>Bacteria</taxon>
        <taxon>Bacillati</taxon>
        <taxon>Actinomycetota</taxon>
        <taxon>Actinomycetes</taxon>
        <taxon>Micrococcales</taxon>
        <taxon>Promicromonosporaceae</taxon>
        <taxon>Isoptericola</taxon>
    </lineage>
</organism>
<dbReference type="EMBL" id="JBAGLP010000118">
    <property type="protein sequence ID" value="MEG3615722.1"/>
    <property type="molecule type" value="Genomic_DNA"/>
</dbReference>
<evidence type="ECO:0000256" key="1">
    <source>
        <dbReference type="PROSITE-ProRule" id="PRU00473"/>
    </source>
</evidence>
<evidence type="ECO:0000256" key="2">
    <source>
        <dbReference type="SAM" id="Phobius"/>
    </source>
</evidence>
<keyword evidence="1 2" id="KW-0472">Membrane</keyword>
<dbReference type="Gene3D" id="3.30.1330.60">
    <property type="entry name" value="OmpA-like domain"/>
    <property type="match status" value="1"/>
</dbReference>
<keyword evidence="5" id="KW-1185">Reference proteome</keyword>
<name>A0ABU7Z8J9_9MICO</name>
<keyword evidence="2" id="KW-0812">Transmembrane</keyword>
<dbReference type="SUPFAM" id="SSF103088">
    <property type="entry name" value="OmpA-like"/>
    <property type="match status" value="1"/>
</dbReference>
<gene>
    <name evidence="4" type="ORF">V5O49_11360</name>
</gene>
<reference evidence="4" key="1">
    <citation type="journal article" date="2024" name="Antonie Van Leeuwenhoek">
        <title>Isoptericola haloaureus sp. nov., a dimorphic actinobacterium isolated from mangrove sediments of southeast India, implicating biosaline agricultural significance through nitrogen fixation and salt tolerance genes.</title>
        <authorList>
            <person name="Prathaban M."/>
            <person name="Prathiviraj R."/>
            <person name="Ravichandran M."/>
            <person name="Natarajan S.D."/>
            <person name="Sobanaa M."/>
            <person name="Hari Krishna Kumar S."/>
            <person name="Chandrasekar V."/>
            <person name="Selvin J."/>
        </authorList>
    </citation>
    <scope>NUCLEOTIDE SEQUENCE</scope>
    <source>
        <strain evidence="4">MP1014</strain>
    </source>
</reference>
<evidence type="ECO:0000313" key="4">
    <source>
        <dbReference type="EMBL" id="MEG3615722.1"/>
    </source>
</evidence>
<dbReference type="PANTHER" id="PTHR30329:SF20">
    <property type="entry name" value="EXPORTED PROTEIN"/>
    <property type="match status" value="1"/>
</dbReference>
<proteinExistence type="predicted"/>
<feature type="transmembrane region" description="Helical" evidence="2">
    <location>
        <begin position="21"/>
        <end position="44"/>
    </location>
</feature>
<dbReference type="PANTHER" id="PTHR30329">
    <property type="entry name" value="STATOR ELEMENT OF FLAGELLAR MOTOR COMPLEX"/>
    <property type="match status" value="1"/>
</dbReference>